<reference evidence="3" key="1">
    <citation type="submission" date="2019-10" db="EMBL/GenBank/DDBJ databases">
        <title>Conservation and host-specific expression of non-tandemly repeated heterogenous ribosome RNA gene in arbuscular mycorrhizal fungi.</title>
        <authorList>
            <person name="Maeda T."/>
            <person name="Kobayashi Y."/>
            <person name="Nakagawa T."/>
            <person name="Ezawa T."/>
            <person name="Yamaguchi K."/>
            <person name="Bino T."/>
            <person name="Nishimoto Y."/>
            <person name="Shigenobu S."/>
            <person name="Kawaguchi M."/>
        </authorList>
    </citation>
    <scope>NUCLEOTIDE SEQUENCE</scope>
    <source>
        <strain evidence="3">HR1</strain>
    </source>
</reference>
<comment type="caution">
    <text evidence="3">The sequence shown here is derived from an EMBL/GenBank/DDBJ whole genome shotgun (WGS) entry which is preliminary data.</text>
</comment>
<gene>
    <name evidence="3" type="ORF">RCL2_001467600</name>
</gene>
<sequence>MSKRKRSFETTESESIKLQKNVETLQEPIHIRPDLKGKKVYFFPRLNKYFEGIIFYDAKEKKAYVYSVINDLKYETFSQWMIGLKNWGLFKGYRSALATIFLEPNPNSPPISSILRVNSNSYWKIHTYINIQDIVSLVQKESLGEGKFVGIIMQEISEGLELYFFDEKKKLKKKMIISARGIFLSYKVWVLDQVLQEIDLPFPVRAMKRTLDEISNLIQYIVSLKICYRQSTIGFENVVQIRGNQLVGNNKEHCPFAFLENKNLPNEAYRHVDCKFIIKDGNICENCQKIYKTMQQIHRRFLAGVNSTKTVHASKEILIEKIECQKKLIKTKSVTIANIRSCLQKKIEKEEGEISDEMSTITHTVIKSIANKNIDISNLHPIFQELIRIQSENPNGTRYHPMFLRWAISVYSKSGKAAYDAMKKIMCLPSISTLKSYINESEQCSGWQDKTGFQILESLTANNIWGYGRVGFFSHDSFKIQKGLLWCQRKNCYVGYLDFEDEMEDYKSFALQCQLVWHSATHNFAFPIAYYGINTITAHNLNTLIFNLAARLECIGIHTYGSICDGAGENRIHIKSFDWYASTWSLGDVVEVNFNKNKKSFHAAKIIDSNFKRTKFTVCLCDSDKSEKITIDRAFICPPMPLKLEWNVGELCEFKSPKDNQWYLGKITDFDSIESILSVEITNAEEGVYEHTNQHATAKATKLTKRHIWLTSWSKMRVDLAEHTLSKEVEFALESIEELKNVSEGTREFIKYAQKYRQIMHSKICFHSIEDSRIKTLKKIRDWFVNGDKQKVGPMEWISSQCQFDLILSIDGFLGMIEFILKKYPGSMIQPRRVSQDMLEGLFGTIRELGGDSSTQTLKSYGHSLNKYQVTALVLSEIKSINYGKANSIGTGITSLERRDSRKDKNYHEENKENSNIYQKYNARLLQLSAFSRKIFESILADNLIMEKFGSVSKSLNNNVNYFIDKLLQSWQNIIKKIACEAIPKKIGVQWLATWSSHLELYLNNYQCSGIWYQEFLEVTKLHTSSTNRLVAYLLLQKVIEYTFRKKDIKKDQAADCNLIPKNIIVLEPAEASKFTYIVGWVVYKLVKSDNITKSHPHFKAICAYLEILNSEQVIYEQDVRSKITNVIPGQEFLEFMYKIESLILLLFEKHKELGPNILQYIQNSLLSNLPLLQSFNMLFDLAGQQFLACDTTAIEKHELKDDARNFLYERIISIYMRSRQKSWRRFNNLIPEKGTSSLRENLKTYYKDTQNTSKMKTNLP</sequence>
<evidence type="ECO:0000313" key="3">
    <source>
        <dbReference type="EMBL" id="GES87688.1"/>
    </source>
</evidence>
<dbReference type="AlphaFoldDB" id="A0A8H3LLU6"/>
<evidence type="ECO:0000259" key="1">
    <source>
        <dbReference type="Pfam" id="PF21787"/>
    </source>
</evidence>
<proteinExistence type="predicted"/>
<dbReference type="InterPro" id="IPR048366">
    <property type="entry name" value="TNP-like_GBD"/>
</dbReference>
<evidence type="ECO:0000313" key="4">
    <source>
        <dbReference type="Proteomes" id="UP000615446"/>
    </source>
</evidence>
<dbReference type="OrthoDB" id="2429640at2759"/>
<protein>
    <recommendedName>
        <fullName evidence="5">Agenet domain-containing protein</fullName>
    </recommendedName>
</protein>
<dbReference type="InterPro" id="IPR048365">
    <property type="entry name" value="TNP-like_RNaseH_N"/>
</dbReference>
<dbReference type="Proteomes" id="UP000615446">
    <property type="component" value="Unassembled WGS sequence"/>
</dbReference>
<feature type="domain" description="Transposable element P transposase-like RNase H" evidence="1">
    <location>
        <begin position="471"/>
        <end position="575"/>
    </location>
</feature>
<name>A0A8H3LLU6_9GLOM</name>
<evidence type="ECO:0008006" key="5">
    <source>
        <dbReference type="Google" id="ProtNLM"/>
    </source>
</evidence>
<feature type="domain" description="Transposable element P transposase-like GTP-binding insertion" evidence="2">
    <location>
        <begin position="693"/>
        <end position="767"/>
    </location>
</feature>
<evidence type="ECO:0000259" key="2">
    <source>
        <dbReference type="Pfam" id="PF21788"/>
    </source>
</evidence>
<dbReference type="EMBL" id="BLAL01000169">
    <property type="protein sequence ID" value="GES87688.1"/>
    <property type="molecule type" value="Genomic_DNA"/>
</dbReference>
<accession>A0A8H3LLU6</accession>
<dbReference type="Pfam" id="PF21788">
    <property type="entry name" value="TNP-like_GBD"/>
    <property type="match status" value="1"/>
</dbReference>
<dbReference type="Pfam" id="PF21787">
    <property type="entry name" value="TNP-like_RNaseH_N"/>
    <property type="match status" value="1"/>
</dbReference>
<organism evidence="3 4">
    <name type="scientific">Rhizophagus clarus</name>
    <dbReference type="NCBI Taxonomy" id="94130"/>
    <lineage>
        <taxon>Eukaryota</taxon>
        <taxon>Fungi</taxon>
        <taxon>Fungi incertae sedis</taxon>
        <taxon>Mucoromycota</taxon>
        <taxon>Glomeromycotina</taxon>
        <taxon>Glomeromycetes</taxon>
        <taxon>Glomerales</taxon>
        <taxon>Glomeraceae</taxon>
        <taxon>Rhizophagus</taxon>
    </lineage>
</organism>